<dbReference type="InterPro" id="IPR001330">
    <property type="entry name" value="Prenyltrans"/>
</dbReference>
<dbReference type="AlphaFoldDB" id="A0A9W9DSL0"/>
<evidence type="ECO:0000256" key="9">
    <source>
        <dbReference type="RuleBase" id="RU365056"/>
    </source>
</evidence>
<evidence type="ECO:0000256" key="8">
    <source>
        <dbReference type="ARBA" id="ARBA00022833"/>
    </source>
</evidence>
<dbReference type="PANTHER" id="PTHR11774">
    <property type="entry name" value="GERANYLGERANYL TRANSFERASE TYPE BETA SUBUNIT"/>
    <property type="match status" value="1"/>
</dbReference>
<dbReference type="EMBL" id="JAOTPV010000005">
    <property type="protein sequence ID" value="KAJ4482410.1"/>
    <property type="molecule type" value="Genomic_DNA"/>
</dbReference>
<keyword evidence="8 9" id="KW-0862">Zinc</keyword>
<feature type="domain" description="Prenyltransferase alpha-alpha toroid" evidence="11">
    <location>
        <begin position="43"/>
        <end position="394"/>
    </location>
</feature>
<dbReference type="Proteomes" id="UP001150266">
    <property type="component" value="Unassembled WGS sequence"/>
</dbReference>
<dbReference type="GO" id="GO:0005965">
    <property type="term" value="C:protein farnesyltransferase complex"/>
    <property type="evidence" value="ECO:0007669"/>
    <property type="project" value="UniProtKB-UniRule"/>
</dbReference>
<comment type="catalytic activity">
    <reaction evidence="9">
        <text>L-cysteinyl-[protein] + (2E,6E)-farnesyl diphosphate = S-(2E,6E)-farnesyl-L-cysteinyl-[protein] + diphosphate</text>
        <dbReference type="Rhea" id="RHEA:13345"/>
        <dbReference type="Rhea" id="RHEA-COMP:10131"/>
        <dbReference type="Rhea" id="RHEA-COMP:11535"/>
        <dbReference type="ChEBI" id="CHEBI:29950"/>
        <dbReference type="ChEBI" id="CHEBI:33019"/>
        <dbReference type="ChEBI" id="CHEBI:86019"/>
        <dbReference type="ChEBI" id="CHEBI:175763"/>
    </reaction>
</comment>
<keyword evidence="13" id="KW-1185">Reference proteome</keyword>
<evidence type="ECO:0000256" key="10">
    <source>
        <dbReference type="SAM" id="MobiDB-lite"/>
    </source>
</evidence>
<comment type="subunit">
    <text evidence="9">Heterodimer of an alpha and a beta subunit.</text>
</comment>
<name>A0A9W9DSL0_9AGAR</name>
<dbReference type="SUPFAM" id="SSF48239">
    <property type="entry name" value="Terpenoid cyclases/Protein prenyltransferases"/>
    <property type="match status" value="1"/>
</dbReference>
<accession>A0A9W9DSL0</accession>
<dbReference type="GO" id="GO:0097354">
    <property type="term" value="P:prenylation"/>
    <property type="evidence" value="ECO:0007669"/>
    <property type="project" value="UniProtKB-UniRule"/>
</dbReference>
<evidence type="ECO:0000313" key="12">
    <source>
        <dbReference type="EMBL" id="KAJ4482410.1"/>
    </source>
</evidence>
<dbReference type="GO" id="GO:0004660">
    <property type="term" value="F:protein farnesyltransferase activity"/>
    <property type="evidence" value="ECO:0007669"/>
    <property type="project" value="UniProtKB-UniRule"/>
</dbReference>
<protein>
    <recommendedName>
        <fullName evidence="3 9">Protein farnesyltransferase subunit beta</fullName>
        <shortName evidence="9">FTase-beta</shortName>
        <ecNumber evidence="2 9">2.5.1.58</ecNumber>
    </recommendedName>
</protein>
<evidence type="ECO:0000313" key="13">
    <source>
        <dbReference type="Proteomes" id="UP001150266"/>
    </source>
</evidence>
<dbReference type="InterPro" id="IPR008930">
    <property type="entry name" value="Terpenoid_cyclase/PrenylTrfase"/>
</dbReference>
<evidence type="ECO:0000256" key="1">
    <source>
        <dbReference type="ARBA" id="ARBA00010497"/>
    </source>
</evidence>
<evidence type="ECO:0000259" key="11">
    <source>
        <dbReference type="Pfam" id="PF00432"/>
    </source>
</evidence>
<dbReference type="OrthoDB" id="10261146at2759"/>
<dbReference type="CDD" id="cd02893">
    <property type="entry name" value="FTase"/>
    <property type="match status" value="1"/>
</dbReference>
<keyword evidence="4 9" id="KW-0637">Prenyltransferase</keyword>
<dbReference type="InterPro" id="IPR045089">
    <property type="entry name" value="PGGT1B-like"/>
</dbReference>
<evidence type="ECO:0000256" key="5">
    <source>
        <dbReference type="ARBA" id="ARBA00022679"/>
    </source>
</evidence>
<dbReference type="InterPro" id="IPR026872">
    <property type="entry name" value="FTB"/>
</dbReference>
<keyword evidence="5 9" id="KW-0808">Transferase</keyword>
<sequence length="473" mass="51431">MVQIDDNYPTPTSVTQRSTVALLVKPSPPSSSSESTPIQSGILDTNLHLGYLGRHLLQGLPARYTSQDASQPWLLFWSLQSLSLLKVELDQRNKTKAAEGILAMQNSTEGGFGGGPGQAAHLLPTYAAVCSLAIVGAPDPSTPDLESPWTLIDRRALYMFFLSLKHPDGSFRVSSNGEVDVRGVYCLLAVAKLLNMMTEELIKGTRDWVRGCQTYEGGFASAAIGIGEGQWAPLGEAHGGYTFCALAAWVLLELDFPSSSAEKKVNLKNLRRWLVQMQGGEDELCGFRGRTNKLVDGCYSWWVGGCFELLDILEGRDGARKEDVIWNPEGLQEYILYAAQHPAGGLRDKPPKQVLHTRNSYMYHTLYNLAGLSTAQYACQSRPTSTSASTLTPSSDSLDPTSSRSSSEAPSLASSTSASSTQAQPSSTPRTTPSSPTPSALTLNATDPLFNLTKTHAEAMIKWFREPGREVYW</sequence>
<keyword evidence="6 9" id="KW-0479">Metal-binding</keyword>
<feature type="compositionally biased region" description="Low complexity" evidence="10">
    <location>
        <begin position="384"/>
        <end position="442"/>
    </location>
</feature>
<dbReference type="EC" id="2.5.1.58" evidence="2 9"/>
<organism evidence="12 13">
    <name type="scientific">Lentinula aciculospora</name>
    <dbReference type="NCBI Taxonomy" id="153920"/>
    <lineage>
        <taxon>Eukaryota</taxon>
        <taxon>Fungi</taxon>
        <taxon>Dikarya</taxon>
        <taxon>Basidiomycota</taxon>
        <taxon>Agaricomycotina</taxon>
        <taxon>Agaricomycetes</taxon>
        <taxon>Agaricomycetidae</taxon>
        <taxon>Agaricales</taxon>
        <taxon>Marasmiineae</taxon>
        <taxon>Omphalotaceae</taxon>
        <taxon>Lentinula</taxon>
    </lineage>
</organism>
<evidence type="ECO:0000256" key="7">
    <source>
        <dbReference type="ARBA" id="ARBA00022737"/>
    </source>
</evidence>
<dbReference type="Gene3D" id="1.50.10.20">
    <property type="match status" value="1"/>
</dbReference>
<comment type="function">
    <text evidence="9">Catalyzes the transfer of a farnesyl moiety from farnesyl diphosphate to a cysteine at the fourth position from the C-terminus of several proteins. The beta subunit is responsible for peptide-binding.</text>
</comment>
<dbReference type="Pfam" id="PF00432">
    <property type="entry name" value="Prenyltrans"/>
    <property type="match status" value="1"/>
</dbReference>
<dbReference type="GO" id="GO:0008270">
    <property type="term" value="F:zinc ion binding"/>
    <property type="evidence" value="ECO:0007669"/>
    <property type="project" value="UniProtKB-UniRule"/>
</dbReference>
<proteinExistence type="inferred from homology"/>
<evidence type="ECO:0000256" key="2">
    <source>
        <dbReference type="ARBA" id="ARBA00012702"/>
    </source>
</evidence>
<gene>
    <name evidence="12" type="ORF">J3R30DRAFT_3656457</name>
</gene>
<dbReference type="PANTHER" id="PTHR11774:SF6">
    <property type="entry name" value="PROTEIN FARNESYLTRANSFERASE SUBUNIT BETA"/>
    <property type="match status" value="1"/>
</dbReference>
<comment type="similarity">
    <text evidence="1 9">Belongs to the protein prenyltransferase subunit beta family.</text>
</comment>
<evidence type="ECO:0000256" key="3">
    <source>
        <dbReference type="ARBA" id="ARBA00015798"/>
    </source>
</evidence>
<evidence type="ECO:0000256" key="6">
    <source>
        <dbReference type="ARBA" id="ARBA00022723"/>
    </source>
</evidence>
<feature type="region of interest" description="Disordered" evidence="10">
    <location>
        <begin position="384"/>
        <end position="444"/>
    </location>
</feature>
<comment type="cofactor">
    <cofactor evidence="9">
        <name>Zn(2+)</name>
        <dbReference type="ChEBI" id="CHEBI:29105"/>
    </cofactor>
    <text evidence="9">Binds 1 zinc ion per subunit.</text>
</comment>
<reference evidence="12" key="1">
    <citation type="submission" date="2022-08" db="EMBL/GenBank/DDBJ databases">
        <title>A Global Phylogenomic Analysis of the Shiitake Genus Lentinula.</title>
        <authorList>
            <consortium name="DOE Joint Genome Institute"/>
            <person name="Sierra-Patev S."/>
            <person name="Min B."/>
            <person name="Naranjo-Ortiz M."/>
            <person name="Looney B."/>
            <person name="Konkel Z."/>
            <person name="Slot J.C."/>
            <person name="Sakamoto Y."/>
            <person name="Steenwyk J.L."/>
            <person name="Rokas A."/>
            <person name="Carro J."/>
            <person name="Camarero S."/>
            <person name="Ferreira P."/>
            <person name="Molpeceres G."/>
            <person name="Ruiz-Duenas F.J."/>
            <person name="Serrano A."/>
            <person name="Henrissat B."/>
            <person name="Drula E."/>
            <person name="Hughes K.W."/>
            <person name="Mata J.L."/>
            <person name="Ishikawa N.K."/>
            <person name="Vargas-Isla R."/>
            <person name="Ushijima S."/>
            <person name="Smith C.A."/>
            <person name="Ahrendt S."/>
            <person name="Andreopoulos W."/>
            <person name="He G."/>
            <person name="Labutti K."/>
            <person name="Lipzen A."/>
            <person name="Ng V."/>
            <person name="Riley R."/>
            <person name="Sandor L."/>
            <person name="Barry K."/>
            <person name="Martinez A.T."/>
            <person name="Xiao Y."/>
            <person name="Gibbons J.G."/>
            <person name="Terashima K."/>
            <person name="Grigoriev I.V."/>
            <person name="Hibbett D.S."/>
        </authorList>
    </citation>
    <scope>NUCLEOTIDE SEQUENCE</scope>
    <source>
        <strain evidence="12">JLM2183</strain>
    </source>
</reference>
<keyword evidence="7" id="KW-0677">Repeat</keyword>
<comment type="caution">
    <text evidence="12">The sequence shown here is derived from an EMBL/GenBank/DDBJ whole genome shotgun (WGS) entry which is preliminary data.</text>
</comment>
<evidence type="ECO:0000256" key="4">
    <source>
        <dbReference type="ARBA" id="ARBA00022602"/>
    </source>
</evidence>